<dbReference type="InterPro" id="IPR002182">
    <property type="entry name" value="NB-ARC"/>
</dbReference>
<name>A0AAQ3SW14_PASNO</name>
<dbReference type="GO" id="GO:0098542">
    <property type="term" value="P:defense response to other organism"/>
    <property type="evidence" value="ECO:0007669"/>
    <property type="project" value="TreeGrafter"/>
</dbReference>
<gene>
    <name evidence="3" type="ORF">U9M48_011338</name>
</gene>
<dbReference type="SUPFAM" id="SSF52540">
    <property type="entry name" value="P-loop containing nucleoside triphosphate hydrolases"/>
    <property type="match status" value="2"/>
</dbReference>
<sequence>MFRAAGIAGIHGSGKTALAQKVFVHDKAKDNFAIRLWVCVGPPDSEDRFNLLYRMLDNLGLDTAKVEDDIVAKSNVVRQATEEEVKRIMNDKKEQEELRKKAKEEMAKEKKTAGDGDGDGQQPQADADTPKAKEEEEEEERIFNELLKKEVDKSTAVQKSKIGRRFLFFEYTYNNAIAITDLQCDDDILHNNTHHDHVELKETHAWHAHAGVLLYILHVTLSKTSYLIVFDDIRVYGADGWYSNLTLPPPPEGEWGDRLAYGLPKWTKHKGAVLVTCRKEDDAKFMVRTGHVFHPPELKEKDAWKLFEREYKQAKKDAAAANNNEKQQPEKEEDDVLLKDLEKIQVHIVEKCLGLPVAIIEAAKGFALLDPLPPTINVPAGDSDYALKEEAAAAAAAGTKPTTRAEDHQTNKHREEDDDE</sequence>
<dbReference type="InterPro" id="IPR027417">
    <property type="entry name" value="P-loop_NTPase"/>
</dbReference>
<protein>
    <recommendedName>
        <fullName evidence="2">NB-ARC domain-containing protein</fullName>
    </recommendedName>
</protein>
<dbReference type="AlphaFoldDB" id="A0AAQ3SW14"/>
<dbReference type="PANTHER" id="PTHR23155:SF1173">
    <property type="entry name" value="NB-ARC DOMAIN-CONTAINING PROTEIN"/>
    <property type="match status" value="1"/>
</dbReference>
<dbReference type="GO" id="GO:0043531">
    <property type="term" value="F:ADP binding"/>
    <property type="evidence" value="ECO:0007669"/>
    <property type="project" value="InterPro"/>
</dbReference>
<dbReference type="InterPro" id="IPR044974">
    <property type="entry name" value="Disease_R_plants"/>
</dbReference>
<feature type="region of interest" description="Disordered" evidence="1">
    <location>
        <begin position="390"/>
        <end position="420"/>
    </location>
</feature>
<feature type="domain" description="NB-ARC" evidence="2">
    <location>
        <begin position="6"/>
        <end position="92"/>
    </location>
</feature>
<dbReference type="Proteomes" id="UP001341281">
    <property type="component" value="Chromosome 03"/>
</dbReference>
<evidence type="ECO:0000313" key="3">
    <source>
        <dbReference type="EMBL" id="WVZ61474.1"/>
    </source>
</evidence>
<evidence type="ECO:0000256" key="1">
    <source>
        <dbReference type="SAM" id="MobiDB-lite"/>
    </source>
</evidence>
<feature type="region of interest" description="Disordered" evidence="1">
    <location>
        <begin position="87"/>
        <end position="141"/>
    </location>
</feature>
<keyword evidence="4" id="KW-1185">Reference proteome</keyword>
<feature type="compositionally biased region" description="Basic and acidic residues" evidence="1">
    <location>
        <begin position="87"/>
        <end position="114"/>
    </location>
</feature>
<feature type="compositionally biased region" description="Basic and acidic residues" evidence="1">
    <location>
        <begin position="403"/>
        <end position="420"/>
    </location>
</feature>
<proteinExistence type="predicted"/>
<evidence type="ECO:0000259" key="2">
    <source>
        <dbReference type="Pfam" id="PF00931"/>
    </source>
</evidence>
<organism evidence="3 4">
    <name type="scientific">Paspalum notatum var. saurae</name>
    <dbReference type="NCBI Taxonomy" id="547442"/>
    <lineage>
        <taxon>Eukaryota</taxon>
        <taxon>Viridiplantae</taxon>
        <taxon>Streptophyta</taxon>
        <taxon>Embryophyta</taxon>
        <taxon>Tracheophyta</taxon>
        <taxon>Spermatophyta</taxon>
        <taxon>Magnoliopsida</taxon>
        <taxon>Liliopsida</taxon>
        <taxon>Poales</taxon>
        <taxon>Poaceae</taxon>
        <taxon>PACMAD clade</taxon>
        <taxon>Panicoideae</taxon>
        <taxon>Andropogonodae</taxon>
        <taxon>Paspaleae</taxon>
        <taxon>Paspalinae</taxon>
        <taxon>Paspalum</taxon>
    </lineage>
</organism>
<dbReference type="EMBL" id="CP144747">
    <property type="protein sequence ID" value="WVZ61474.1"/>
    <property type="molecule type" value="Genomic_DNA"/>
</dbReference>
<reference evidence="3 4" key="1">
    <citation type="submission" date="2024-02" db="EMBL/GenBank/DDBJ databases">
        <title>High-quality chromosome-scale genome assembly of Pensacola bahiagrass (Paspalum notatum Flugge var. saurae).</title>
        <authorList>
            <person name="Vega J.M."/>
            <person name="Podio M."/>
            <person name="Orjuela J."/>
            <person name="Siena L.A."/>
            <person name="Pessino S.C."/>
            <person name="Combes M.C."/>
            <person name="Mariac C."/>
            <person name="Albertini E."/>
            <person name="Pupilli F."/>
            <person name="Ortiz J.P.A."/>
            <person name="Leblanc O."/>
        </authorList>
    </citation>
    <scope>NUCLEOTIDE SEQUENCE [LARGE SCALE GENOMIC DNA]</scope>
    <source>
        <strain evidence="3">R1</strain>
        <tissue evidence="3">Leaf</tissue>
    </source>
</reference>
<evidence type="ECO:0000313" key="4">
    <source>
        <dbReference type="Proteomes" id="UP001341281"/>
    </source>
</evidence>
<accession>A0AAQ3SW14</accession>
<dbReference type="PANTHER" id="PTHR23155">
    <property type="entry name" value="DISEASE RESISTANCE PROTEIN RP"/>
    <property type="match status" value="1"/>
</dbReference>
<dbReference type="Pfam" id="PF00931">
    <property type="entry name" value="NB-ARC"/>
    <property type="match status" value="1"/>
</dbReference>
<dbReference type="Gene3D" id="3.40.50.300">
    <property type="entry name" value="P-loop containing nucleotide triphosphate hydrolases"/>
    <property type="match status" value="1"/>
</dbReference>